<organism evidence="2">
    <name type="scientific">candidate division WOR-3 bacterium</name>
    <dbReference type="NCBI Taxonomy" id="2052148"/>
    <lineage>
        <taxon>Bacteria</taxon>
        <taxon>Bacteria division WOR-3</taxon>
    </lineage>
</organism>
<reference evidence="2" key="1">
    <citation type="journal article" date="2020" name="mSystems">
        <title>Genome- and Community-Level Interaction Insights into Carbon Utilization and Element Cycling Functions of Hydrothermarchaeota in Hydrothermal Sediment.</title>
        <authorList>
            <person name="Zhou Z."/>
            <person name="Liu Y."/>
            <person name="Xu W."/>
            <person name="Pan J."/>
            <person name="Luo Z.H."/>
            <person name="Li M."/>
        </authorList>
    </citation>
    <scope>NUCLEOTIDE SEQUENCE [LARGE SCALE GENOMIC DNA]</scope>
    <source>
        <strain evidence="2">HyVt-74</strain>
    </source>
</reference>
<dbReference type="AlphaFoldDB" id="A0A7C5H926"/>
<dbReference type="PANTHER" id="PTHR35024">
    <property type="entry name" value="HYPOTHETICAL CYTOSOLIC PROTEIN"/>
    <property type="match status" value="1"/>
</dbReference>
<evidence type="ECO:0000256" key="1">
    <source>
        <dbReference type="ARBA" id="ARBA00044755"/>
    </source>
</evidence>
<sequence>IDGEFHGKVRTKGKVLIGKNGIAECQIFAGTVVIGGKVTGDIFAIERVILLSTGELIGNIKTPRIVIEEGVIFEGTCEIIEDRNKFETVKRAFIEEFFTGGEFYKKNNLYINQVSDENNIKDSIESKDEAAINDSIDFKGDAKKLKKDLERDFIQKKNVKTEQKV</sequence>
<dbReference type="PANTHER" id="PTHR35024:SF4">
    <property type="entry name" value="POLYMER-FORMING CYTOSKELETAL PROTEIN"/>
    <property type="match status" value="1"/>
</dbReference>
<dbReference type="EMBL" id="DRTB01000169">
    <property type="protein sequence ID" value="HHE04868.1"/>
    <property type="molecule type" value="Genomic_DNA"/>
</dbReference>
<comment type="similarity">
    <text evidence="1">Belongs to the bactofilin family.</text>
</comment>
<gene>
    <name evidence="2" type="ORF">ENL19_02260</name>
</gene>
<feature type="non-terminal residue" evidence="2">
    <location>
        <position position="1"/>
    </location>
</feature>
<accession>A0A7C5H926</accession>
<dbReference type="Pfam" id="PF04519">
    <property type="entry name" value="Bactofilin"/>
    <property type="match status" value="1"/>
</dbReference>
<dbReference type="InterPro" id="IPR007607">
    <property type="entry name" value="BacA/B"/>
</dbReference>
<proteinExistence type="inferred from homology"/>
<comment type="caution">
    <text evidence="2">The sequence shown here is derived from an EMBL/GenBank/DDBJ whole genome shotgun (WGS) entry which is preliminary data.</text>
</comment>
<dbReference type="Proteomes" id="UP000886110">
    <property type="component" value="Unassembled WGS sequence"/>
</dbReference>
<evidence type="ECO:0000313" key="2">
    <source>
        <dbReference type="EMBL" id="HHE04868.1"/>
    </source>
</evidence>
<name>A0A7C5H926_UNCW3</name>
<protein>
    <submittedName>
        <fullName evidence="2">Polymer-forming cytoskeletal protein</fullName>
    </submittedName>
</protein>